<protein>
    <submittedName>
        <fullName evidence="4">Uncharacterized protein</fullName>
    </submittedName>
</protein>
<evidence type="ECO:0000256" key="1">
    <source>
        <dbReference type="SAM" id="Phobius"/>
    </source>
</evidence>
<dbReference type="SUPFAM" id="SSF49265">
    <property type="entry name" value="Fibronectin type III"/>
    <property type="match status" value="2"/>
</dbReference>
<evidence type="ECO:0000259" key="2">
    <source>
        <dbReference type="Pfam" id="PF01108"/>
    </source>
</evidence>
<keyword evidence="1" id="KW-1133">Transmembrane helix</keyword>
<dbReference type="Pfam" id="PF01108">
    <property type="entry name" value="Tissue_fac"/>
    <property type="match status" value="1"/>
</dbReference>
<keyword evidence="5" id="KW-1185">Reference proteome</keyword>
<dbReference type="EMBL" id="JAGEUA010000009">
    <property type="protein sequence ID" value="KAL0966582.1"/>
    <property type="molecule type" value="Genomic_DNA"/>
</dbReference>
<dbReference type="PANTHER" id="PTHR20859:SF48">
    <property type="entry name" value="INTERLEUKIN-20 RECEPTOR SUBUNIT BETA"/>
    <property type="match status" value="1"/>
</dbReference>
<evidence type="ECO:0000313" key="5">
    <source>
        <dbReference type="Proteomes" id="UP001557470"/>
    </source>
</evidence>
<dbReference type="CDD" id="cd00063">
    <property type="entry name" value="FN3"/>
    <property type="match status" value="1"/>
</dbReference>
<reference evidence="4 5" key="1">
    <citation type="submission" date="2024-06" db="EMBL/GenBank/DDBJ databases">
        <authorList>
            <person name="Pan Q."/>
            <person name="Wen M."/>
            <person name="Jouanno E."/>
            <person name="Zahm M."/>
            <person name="Klopp C."/>
            <person name="Cabau C."/>
            <person name="Louis A."/>
            <person name="Berthelot C."/>
            <person name="Parey E."/>
            <person name="Roest Crollius H."/>
            <person name="Montfort J."/>
            <person name="Robinson-Rechavi M."/>
            <person name="Bouchez O."/>
            <person name="Lampietro C."/>
            <person name="Lopez Roques C."/>
            <person name="Donnadieu C."/>
            <person name="Postlethwait J."/>
            <person name="Bobe J."/>
            <person name="Verreycken H."/>
            <person name="Guiguen Y."/>
        </authorList>
    </citation>
    <scope>NUCLEOTIDE SEQUENCE [LARGE SCALE GENOMIC DNA]</scope>
    <source>
        <strain evidence="4">Up_M1</strain>
        <tissue evidence="4">Testis</tissue>
    </source>
</reference>
<dbReference type="InterPro" id="IPR015373">
    <property type="entry name" value="Interferon/interleukin_rcp_dom"/>
</dbReference>
<feature type="transmembrane region" description="Helical" evidence="1">
    <location>
        <begin position="20"/>
        <end position="39"/>
    </location>
</feature>
<gene>
    <name evidence="4" type="ORF">UPYG_G00297080</name>
</gene>
<sequence>MLVNSTFTSIRGAMTHRRHFNSLILLILNTLINYAWGLASPQGLSLESINMRHLLKWRRQLFPCRSTISYSVQFQGEFELTILNGSWEDAFGCQRISRTVCDLTADLGSDSDYNIRMRAECGSQMSAWSDLGRPFNRKETHLTVPAMTLTSMGDALQVMFTELPQTVGVNLTMWKKGEEVQASTRVITVQQNPVHISGLQEGAVYCIRAHAHLDLSNQNSSSDSQCVTIAGPEAAWLKPTTVTVVMVILVGLVLVLSWSVTHCNTEEYKNYFRKEPQPNALSFVRPVTRLKLYAEEELREPAHSFLLIGPHSLINKQPSDQISD</sequence>
<dbReference type="InterPro" id="IPR036116">
    <property type="entry name" value="FN3_sf"/>
</dbReference>
<evidence type="ECO:0000259" key="3">
    <source>
        <dbReference type="Pfam" id="PF09294"/>
    </source>
</evidence>
<accession>A0ABD0WQL8</accession>
<name>A0ABD0WQL8_UMBPY</name>
<keyword evidence="1" id="KW-0472">Membrane</keyword>
<dbReference type="InterPro" id="IPR013783">
    <property type="entry name" value="Ig-like_fold"/>
</dbReference>
<proteinExistence type="predicted"/>
<dbReference type="Gene3D" id="2.60.40.10">
    <property type="entry name" value="Immunoglobulins"/>
    <property type="match status" value="2"/>
</dbReference>
<dbReference type="AlphaFoldDB" id="A0ABD0WQL8"/>
<comment type="caution">
    <text evidence="4">The sequence shown here is derived from an EMBL/GenBank/DDBJ whole genome shotgun (WGS) entry which is preliminary data.</text>
</comment>
<organism evidence="4 5">
    <name type="scientific">Umbra pygmaea</name>
    <name type="common">Eastern mudminnow</name>
    <dbReference type="NCBI Taxonomy" id="75934"/>
    <lineage>
        <taxon>Eukaryota</taxon>
        <taxon>Metazoa</taxon>
        <taxon>Chordata</taxon>
        <taxon>Craniata</taxon>
        <taxon>Vertebrata</taxon>
        <taxon>Euteleostomi</taxon>
        <taxon>Actinopterygii</taxon>
        <taxon>Neopterygii</taxon>
        <taxon>Teleostei</taxon>
        <taxon>Protacanthopterygii</taxon>
        <taxon>Esociformes</taxon>
        <taxon>Umbridae</taxon>
        <taxon>Umbra</taxon>
    </lineage>
</organism>
<dbReference type="PANTHER" id="PTHR20859">
    <property type="entry name" value="INTERFERON/INTERLEUKIN RECEPTOR"/>
    <property type="match status" value="1"/>
</dbReference>
<feature type="domain" description="Fibronectin type-III" evidence="2">
    <location>
        <begin position="24"/>
        <end position="128"/>
    </location>
</feature>
<keyword evidence="1" id="KW-0812">Transmembrane</keyword>
<evidence type="ECO:0000313" key="4">
    <source>
        <dbReference type="EMBL" id="KAL0966582.1"/>
    </source>
</evidence>
<feature type="domain" description="Interferon/interleukin receptor" evidence="3">
    <location>
        <begin position="158"/>
        <end position="228"/>
    </location>
</feature>
<dbReference type="InterPro" id="IPR050650">
    <property type="entry name" value="Type-II_Cytokine-TF_Rcpt"/>
</dbReference>
<feature type="transmembrane region" description="Helical" evidence="1">
    <location>
        <begin position="242"/>
        <end position="260"/>
    </location>
</feature>
<dbReference type="InterPro" id="IPR003961">
    <property type="entry name" value="FN3_dom"/>
</dbReference>
<dbReference type="Pfam" id="PF09294">
    <property type="entry name" value="Interfer-bind"/>
    <property type="match status" value="1"/>
</dbReference>
<dbReference type="Proteomes" id="UP001557470">
    <property type="component" value="Unassembled WGS sequence"/>
</dbReference>